<dbReference type="InterPro" id="IPR050738">
    <property type="entry name" value="Sulfatase"/>
</dbReference>
<organism evidence="9 10">
    <name type="scientific">Algisphaera agarilytica</name>
    <dbReference type="NCBI Taxonomy" id="1385975"/>
    <lineage>
        <taxon>Bacteria</taxon>
        <taxon>Pseudomonadati</taxon>
        <taxon>Planctomycetota</taxon>
        <taxon>Phycisphaerae</taxon>
        <taxon>Phycisphaerales</taxon>
        <taxon>Phycisphaeraceae</taxon>
        <taxon>Algisphaera</taxon>
    </lineage>
</organism>
<evidence type="ECO:0000256" key="7">
    <source>
        <dbReference type="SAM" id="SignalP"/>
    </source>
</evidence>
<dbReference type="Gene3D" id="3.40.720.10">
    <property type="entry name" value="Alkaline Phosphatase, subunit A"/>
    <property type="match status" value="1"/>
</dbReference>
<feature type="domain" description="Sulfatase N-terminal" evidence="8">
    <location>
        <begin position="23"/>
        <end position="376"/>
    </location>
</feature>
<proteinExistence type="inferred from homology"/>
<feature type="signal peptide" evidence="7">
    <location>
        <begin position="1"/>
        <end position="20"/>
    </location>
</feature>
<dbReference type="Proteomes" id="UP000541810">
    <property type="component" value="Unassembled WGS sequence"/>
</dbReference>
<keyword evidence="3" id="KW-0479">Metal-binding</keyword>
<keyword evidence="4 7" id="KW-0732">Signal</keyword>
<dbReference type="GO" id="GO:0004065">
    <property type="term" value="F:arylsulfatase activity"/>
    <property type="evidence" value="ECO:0007669"/>
    <property type="project" value="TreeGrafter"/>
</dbReference>
<comment type="cofactor">
    <cofactor evidence="1">
        <name>Ca(2+)</name>
        <dbReference type="ChEBI" id="CHEBI:29108"/>
    </cofactor>
</comment>
<evidence type="ECO:0000313" key="9">
    <source>
        <dbReference type="EMBL" id="MBB6431695.1"/>
    </source>
</evidence>
<name>A0A7X0HC83_9BACT</name>
<evidence type="ECO:0000259" key="8">
    <source>
        <dbReference type="Pfam" id="PF00884"/>
    </source>
</evidence>
<reference evidence="9 10" key="1">
    <citation type="submission" date="2020-08" db="EMBL/GenBank/DDBJ databases">
        <title>Genomic Encyclopedia of Type Strains, Phase IV (KMG-IV): sequencing the most valuable type-strain genomes for metagenomic binning, comparative biology and taxonomic classification.</title>
        <authorList>
            <person name="Goeker M."/>
        </authorList>
    </citation>
    <scope>NUCLEOTIDE SEQUENCE [LARGE SCALE GENOMIC DNA]</scope>
    <source>
        <strain evidence="9 10">DSM 103725</strain>
    </source>
</reference>
<dbReference type="GO" id="GO:0047753">
    <property type="term" value="F:choline-sulfatase activity"/>
    <property type="evidence" value="ECO:0007669"/>
    <property type="project" value="UniProtKB-EC"/>
</dbReference>
<evidence type="ECO:0000256" key="5">
    <source>
        <dbReference type="ARBA" id="ARBA00022801"/>
    </source>
</evidence>
<dbReference type="EC" id="3.1.6.6" evidence="9"/>
<evidence type="ECO:0000256" key="3">
    <source>
        <dbReference type="ARBA" id="ARBA00022723"/>
    </source>
</evidence>
<evidence type="ECO:0000256" key="2">
    <source>
        <dbReference type="ARBA" id="ARBA00008779"/>
    </source>
</evidence>
<dbReference type="AlphaFoldDB" id="A0A7X0HC83"/>
<dbReference type="InterPro" id="IPR000917">
    <property type="entry name" value="Sulfatase_N"/>
</dbReference>
<dbReference type="CDD" id="cd16155">
    <property type="entry name" value="sulfatase_like"/>
    <property type="match status" value="1"/>
</dbReference>
<evidence type="ECO:0000256" key="1">
    <source>
        <dbReference type="ARBA" id="ARBA00001913"/>
    </source>
</evidence>
<evidence type="ECO:0000256" key="6">
    <source>
        <dbReference type="ARBA" id="ARBA00022837"/>
    </source>
</evidence>
<dbReference type="SUPFAM" id="SSF53649">
    <property type="entry name" value="Alkaline phosphatase-like"/>
    <property type="match status" value="1"/>
</dbReference>
<dbReference type="Pfam" id="PF00884">
    <property type="entry name" value="Sulfatase"/>
    <property type="match status" value="1"/>
</dbReference>
<keyword evidence="5 9" id="KW-0378">Hydrolase</keyword>
<accession>A0A7X0HC83</accession>
<keyword evidence="6" id="KW-0106">Calcium</keyword>
<feature type="chain" id="PRO_5031575721" evidence="7">
    <location>
        <begin position="21"/>
        <end position="479"/>
    </location>
</feature>
<evidence type="ECO:0000313" key="10">
    <source>
        <dbReference type="Proteomes" id="UP000541810"/>
    </source>
</evidence>
<gene>
    <name evidence="9" type="ORF">HNQ40_003501</name>
</gene>
<comment type="caution">
    <text evidence="9">The sequence shown here is derived from an EMBL/GenBank/DDBJ whole genome shotgun (WGS) entry which is preliminary data.</text>
</comment>
<dbReference type="PANTHER" id="PTHR42693:SF42">
    <property type="entry name" value="ARYLSULFATASE G"/>
    <property type="match status" value="1"/>
</dbReference>
<dbReference type="PANTHER" id="PTHR42693">
    <property type="entry name" value="ARYLSULFATASE FAMILY MEMBER"/>
    <property type="match status" value="1"/>
</dbReference>
<dbReference type="RefSeq" id="WP_184679145.1">
    <property type="nucleotide sequence ID" value="NZ_JACHGY010000001.1"/>
</dbReference>
<dbReference type="GO" id="GO:0046872">
    <property type="term" value="F:metal ion binding"/>
    <property type="evidence" value="ECO:0007669"/>
    <property type="project" value="UniProtKB-KW"/>
</dbReference>
<dbReference type="EMBL" id="JACHGY010000001">
    <property type="protein sequence ID" value="MBB6431695.1"/>
    <property type="molecule type" value="Genomic_DNA"/>
</dbReference>
<keyword evidence="10" id="KW-1185">Reference proteome</keyword>
<evidence type="ECO:0000256" key="4">
    <source>
        <dbReference type="ARBA" id="ARBA00022729"/>
    </source>
</evidence>
<dbReference type="InterPro" id="IPR017850">
    <property type="entry name" value="Alkaline_phosphatase_core_sf"/>
</dbReference>
<protein>
    <submittedName>
        <fullName evidence="9">Choline-sulfatase</fullName>
        <ecNumber evidence="9">3.1.6.6</ecNumber>
    </submittedName>
</protein>
<comment type="similarity">
    <text evidence="2">Belongs to the sulfatase family.</text>
</comment>
<sequence length="479" mass="54287">MTKQLVLLLVMLFTSAAARADRPNILFIFADDMAWDAMSCMGSEAQTPHLDALAQRGVLFANSYNMGGWGGAICVASRSMLNTGQRLWQVQPHASAMQKYKRNGETGPLPVDAGTSWSQWLGEAGYHTYFTGKWHVHLYDAEQVFRETGTVRPGMPNQTDAGYNRPQGPDDQNWLPWDPQHEGFWKGGKHWSEITADEAVDYLKHSAQRDEPFFAYVAFNAPHDPRQAPKAYVDHYPPERVTVPESFQPLYPYAEAIGLPQWQRDEKLAPYPRTPYAVQVNRAEYFAIISHMDTQIGRILDELEATGQDEDTLVIFSADHGLSVGHHGLIGKQNMYEHSLKAPLIIAGPDLPVGVRRSERVYIQDIVPTTLDFAGVEVPKQVAFRSLTPLLRNAPYEEYDTIYGAYRNLQRAVIHEDWKLIYYPAVPKYRLFDLAQDPQEMNDLADDPRFAEKLSAMKLLLTQEFETQGDRAMLSKPLK</sequence>